<sequence length="62" mass="6863">MLGEKIPGIYQEELNHFRETICGKINSEVIANKILAPAFDESKDVADVVGATKIQQENMTIT</sequence>
<proteinExistence type="predicted"/>
<keyword evidence="2" id="KW-1185">Reference proteome</keyword>
<protein>
    <submittedName>
        <fullName evidence="1">Uncharacterized protein</fullName>
    </submittedName>
</protein>
<gene>
    <name evidence="1" type="ORF">CAETHG_1105</name>
</gene>
<evidence type="ECO:0000313" key="1">
    <source>
        <dbReference type="EMBL" id="AGY75330.1"/>
    </source>
</evidence>
<organism evidence="1 2">
    <name type="scientific">Clostridium autoethanogenum DSM 10061</name>
    <dbReference type="NCBI Taxonomy" id="1341692"/>
    <lineage>
        <taxon>Bacteria</taxon>
        <taxon>Bacillati</taxon>
        <taxon>Bacillota</taxon>
        <taxon>Clostridia</taxon>
        <taxon>Eubacteriales</taxon>
        <taxon>Clostridiaceae</taxon>
        <taxon>Clostridium</taxon>
    </lineage>
</organism>
<dbReference type="RefSeq" id="WP_023162128.1">
    <property type="nucleotide sequence ID" value="NC_022592.1"/>
</dbReference>
<accession>A0ABN4BCX7</accession>
<evidence type="ECO:0000313" key="2">
    <source>
        <dbReference type="Proteomes" id="UP000017590"/>
    </source>
</evidence>
<dbReference type="EMBL" id="CP006763">
    <property type="protein sequence ID" value="AGY75330.1"/>
    <property type="molecule type" value="Genomic_DNA"/>
</dbReference>
<name>A0ABN4BCX7_9CLOT</name>
<reference evidence="2" key="1">
    <citation type="journal article" date="2014" name="Biotechnol. Biofuels">
        <title>Comparison of single-molecule sequencing and hybrid approaches for finishing the genome of Clostridium autoethanogenum and analysis of CRISPR systems in industrial relevant Clostridia.</title>
        <authorList>
            <person name="Brown S.D."/>
            <person name="Nagaraju S."/>
            <person name="Utturkar S."/>
            <person name="De Tissera S."/>
            <person name="Segovia S."/>
            <person name="Mitchell W."/>
            <person name="Land M.L."/>
            <person name="Dassanayake A."/>
            <person name="Kopke M."/>
        </authorList>
    </citation>
    <scope>NUCLEOTIDE SEQUENCE [LARGE SCALE GENOMIC DNA]</scope>
    <source>
        <strain evidence="2">DSM 10061</strain>
    </source>
</reference>
<dbReference type="Proteomes" id="UP000017590">
    <property type="component" value="Chromosome"/>
</dbReference>